<feature type="compositionally biased region" description="Polar residues" evidence="1">
    <location>
        <begin position="1270"/>
        <end position="1282"/>
    </location>
</feature>
<feature type="region of interest" description="Disordered" evidence="1">
    <location>
        <begin position="553"/>
        <end position="703"/>
    </location>
</feature>
<feature type="compositionally biased region" description="Basic and acidic residues" evidence="1">
    <location>
        <begin position="1548"/>
        <end position="1563"/>
    </location>
</feature>
<feature type="region of interest" description="Disordered" evidence="1">
    <location>
        <begin position="1094"/>
        <end position="1126"/>
    </location>
</feature>
<evidence type="ECO:0008006" key="4">
    <source>
        <dbReference type="Google" id="ProtNLM"/>
    </source>
</evidence>
<feature type="compositionally biased region" description="Polar residues" evidence="1">
    <location>
        <begin position="1049"/>
        <end position="1062"/>
    </location>
</feature>
<feature type="region of interest" description="Disordered" evidence="1">
    <location>
        <begin position="795"/>
        <end position="829"/>
    </location>
</feature>
<feature type="compositionally biased region" description="Basic and acidic residues" evidence="1">
    <location>
        <begin position="1094"/>
        <end position="1115"/>
    </location>
</feature>
<gene>
    <name evidence="2" type="primary">LOC114792747</name>
</gene>
<dbReference type="PANTHER" id="PTHR22442:SF3">
    <property type="entry name" value="SOLUBLE LAMIN-ASSOCIATED PROTEIN OF 75 KDA"/>
    <property type="match status" value="1"/>
</dbReference>
<feature type="compositionally biased region" description="Basic and acidic residues" evidence="1">
    <location>
        <begin position="815"/>
        <end position="825"/>
    </location>
</feature>
<dbReference type="PANTHER" id="PTHR22442">
    <property type="match status" value="1"/>
</dbReference>
<sequence>MAFPVDILSTLDEHFLEQSANEYMNELLQRDSSTPEYLHLSSGKKVEICLGNVSPVLFYGTVVKTPILGLFSPEDYLSVVGFFLDGQWWLPESMLKTSDPTRDGILEVKTIGEKIVLYVLNRIIYRGQDMTKDDVPFLRHGEDNVTKILWKNGEAIGFYSIKDEGIQCMEFLTERYQLPVMDSMFVRKDHRRQGHGLRMLEDFVESFQKDSLGLRYPVSCAMLRVCSRYLRSKPQHQDLLWEVQHAGMPHQRTHIAKKIRLMDSNVFELSNNHAKLRKRLTEEQEVEEVFEISTDIHMTGEVEDALGLTQNQSSNLECSKLIEDTEEATGESYSENGIRVEEIEAGVDHPLHEPMDQTPETDVDKYSIEEKISECGLLRRSNIHVEHMIETTDISNTVDPILHGRETDYSMTETLQIEHNKGDSEEFTSSAQEIAGTEPATLTPSERKQIEVRRGQCTASMEAMQWEDRGVENNELLILQEASTSTGVADMDALSHQPMVEVENVKMTSEIIKEAELHKTTGLEEEVAITVDIEEATEEEHLQLGVHLGVQMDGSEKGTSKETQVQPDMEQERAQRSRTRARAALDESSATASDDQQLEVKESSVVEHESQKSYKALRSRTKVTNTPTSKSSQKSKRDEEHGKIEPVQITSKDETHQKAEEACVTAQTETMEDTNTAEKEVQQNVQELQGNVDQPGEQESANTGIEKEVCEMQRGEQGGVENHKALTLQEASTSTGAVDMTQPVVDIEVVEIDEEVKSVNISDVEEELTRTTDYEETIDKASNEIEMEPIQLGVNETEMETSKDEESQLSIEQENEAKDTEKSVVVEKGALRSRMGETVALVQEKTQQISKQQLQVVSLATTEELQNEAKETSTIELEQQTSDRVLRSRPKASTSSGYNTRVEKNVNGNEQSSLEVENIGEKVTYPGESVQVPALEKEKTEPEHAADTGESEEVHKPIEETVQQTDTQGEEASAVDMVEETTEQATIVVAGEPEKKQTIEKRAQKRRRERFVTPPKNSPSRGDVKEVLDDPEMQTRVLRSGTKVIKPSGPQSSQKSVVSNLSKKLANEESEQDIRMLVEAEEIGDSGNQQLEERLEHEVEDCTEKDKETEDEAHITEQGACVDTTNEKLVEETEVTNERIMIEMTSDIELKNKSENPAGKDLVEEEINENEVIQTVDKEYISPKEADVKMDSILPDEVSTDDIRTTPFERLPRASVLLVDFNKALHQMESVARDAEMTSESDEKIESGLENPLGPQDAEEVCMEKKVTLEQNVGSEGTQGTPKEQVHLEERKQEVAVKQHEAETAPDQIETTMSSGEEKIPAVNYCSQRKSEKPSNQHEVAMYQEQAEEELDTGMEMEVAVNEDETKTPVTQKENENTMVQVVSENVEITEKTMDCEEGILENTDNLERVFSSSTEGKEFETNKENLEEKEQNENTEVVDKDDKEGERGEEMASTSYEDKDEQLEGTTATIAEDTVNISQKNSDEVKGTMVVKRGLRSNSKQAHVPRRKSKRLYQEQKGTEEKSSQAEEDERGNLDGEQVEENADILVNKKTEKAPDEITEKTGDEEECGPGEKTYPGPYVDPTEEIVVEREKLAEQGGLVCGGVLTSDKTTEEMNINQAEDKVAFPGEGKATEAKSSGDKEVGDSGQDQEDVNDEGTTVNISASEAEDRHECLSGDNTEETLESLEKVEGSEVYEEEVETKQAANQAEHHKDDQAEMALDISTEPEVMEGISEEAEKTVLSPSPMAAESPTRSSKRAEKKEAGVNGELQEAEKRSGNSRAKKRQMGYDTPSRRSKRIRKQIIS</sequence>
<feature type="compositionally biased region" description="Basic and acidic residues" evidence="1">
    <location>
        <begin position="598"/>
        <end position="612"/>
    </location>
</feature>
<proteinExistence type="predicted"/>
<feature type="compositionally biased region" description="Basic and acidic residues" evidence="1">
    <location>
        <begin position="1232"/>
        <end position="1247"/>
    </location>
</feature>
<feature type="compositionally biased region" description="Polar residues" evidence="1">
    <location>
        <begin position="1465"/>
        <end position="1481"/>
    </location>
</feature>
<evidence type="ECO:0000256" key="1">
    <source>
        <dbReference type="SAM" id="MobiDB-lite"/>
    </source>
</evidence>
<dbReference type="InterPro" id="IPR029625">
    <property type="entry name" value="FAM169"/>
</dbReference>
<feature type="compositionally biased region" description="Polar residues" evidence="1">
    <location>
        <begin position="906"/>
        <end position="915"/>
    </location>
</feature>
<feature type="compositionally biased region" description="Basic and acidic residues" evidence="1">
    <location>
        <begin position="635"/>
        <end position="644"/>
    </location>
</feature>
<feature type="region of interest" description="Disordered" evidence="1">
    <location>
        <begin position="1610"/>
        <end position="1804"/>
    </location>
</feature>
<evidence type="ECO:0000313" key="3">
    <source>
        <dbReference type="Proteomes" id="UP000694580"/>
    </source>
</evidence>
<feature type="compositionally biased region" description="Basic and acidic residues" evidence="1">
    <location>
        <begin position="1416"/>
        <end position="1451"/>
    </location>
</feature>
<dbReference type="Proteomes" id="UP000694580">
    <property type="component" value="Chromosome 1"/>
</dbReference>
<dbReference type="InterPro" id="IPR016181">
    <property type="entry name" value="Acyl_CoA_acyltransferase"/>
</dbReference>
<reference evidence="2 3" key="1">
    <citation type="submission" date="2020-06" db="EMBL/GenBank/DDBJ databases">
        <authorList>
            <consortium name="Wellcome Sanger Institute Data Sharing"/>
        </authorList>
    </citation>
    <scope>NUCLEOTIDE SEQUENCE [LARGE SCALE GENOMIC DNA]</scope>
</reference>
<dbReference type="GeneTree" id="ENSGT00510000048902"/>
<accession>A0AAY3ZZY8</accession>
<feature type="region of interest" description="Disordered" evidence="1">
    <location>
        <begin position="864"/>
        <end position="957"/>
    </location>
</feature>
<protein>
    <recommendedName>
        <fullName evidence="4">N-acetyltransferase domain-containing protein</fullName>
    </recommendedName>
</protein>
<feature type="compositionally biased region" description="Basic residues" evidence="1">
    <location>
        <begin position="1793"/>
        <end position="1804"/>
    </location>
</feature>
<keyword evidence="3" id="KW-1185">Reference proteome</keyword>
<reference evidence="2" key="2">
    <citation type="submission" date="2025-08" db="UniProtKB">
        <authorList>
            <consortium name="Ensembl"/>
        </authorList>
    </citation>
    <scope>IDENTIFICATION</scope>
</reference>
<feature type="compositionally biased region" description="Basic and acidic residues" evidence="1">
    <location>
        <begin position="1284"/>
        <end position="1303"/>
    </location>
</feature>
<name>A0AAY3ZZY8_9TELE</name>
<reference evidence="2" key="3">
    <citation type="submission" date="2025-09" db="UniProtKB">
        <authorList>
            <consortium name="Ensembl"/>
        </authorList>
    </citation>
    <scope>IDENTIFICATION</scope>
</reference>
<feature type="compositionally biased region" description="Basic and acidic residues" evidence="1">
    <location>
        <begin position="992"/>
        <end position="1002"/>
    </location>
</feature>
<feature type="compositionally biased region" description="Polar residues" evidence="1">
    <location>
        <begin position="874"/>
        <end position="883"/>
    </location>
</feature>
<dbReference type="SUPFAM" id="SSF55729">
    <property type="entry name" value="Acyl-CoA N-acyltransferases (Nat)"/>
    <property type="match status" value="1"/>
</dbReference>
<dbReference type="CDD" id="cd04301">
    <property type="entry name" value="NAT_SF"/>
    <property type="match status" value="1"/>
</dbReference>
<dbReference type="GeneID" id="114792747"/>
<feature type="compositionally biased region" description="Basic and acidic residues" evidence="1">
    <location>
        <begin position="935"/>
        <end position="957"/>
    </location>
</feature>
<feature type="compositionally biased region" description="Polar residues" evidence="1">
    <location>
        <begin position="622"/>
        <end position="632"/>
    </location>
</feature>
<dbReference type="Ensembl" id="ENSDCDT00010002477.1">
    <property type="protein sequence ID" value="ENSDCDP00010002382.1"/>
    <property type="gene ID" value="ENSDCDG00010001167.1"/>
</dbReference>
<feature type="compositionally biased region" description="Basic and acidic residues" evidence="1">
    <location>
        <begin position="1631"/>
        <end position="1644"/>
    </location>
</feature>
<feature type="region of interest" description="Disordered" evidence="1">
    <location>
        <begin position="1232"/>
        <end position="1255"/>
    </location>
</feature>
<feature type="region of interest" description="Disordered" evidence="1">
    <location>
        <begin position="1270"/>
        <end position="1320"/>
    </location>
</feature>
<feature type="compositionally biased region" description="Polar residues" evidence="1">
    <location>
        <begin position="682"/>
        <end position="703"/>
    </location>
</feature>
<feature type="region of interest" description="Disordered" evidence="1">
    <location>
        <begin position="985"/>
        <end position="1072"/>
    </location>
</feature>
<feature type="compositionally biased region" description="Basic and acidic residues" evidence="1">
    <location>
        <begin position="651"/>
        <end position="661"/>
    </location>
</feature>
<organism evidence="2 3">
    <name type="scientific">Denticeps clupeoides</name>
    <name type="common">denticle herring</name>
    <dbReference type="NCBI Taxonomy" id="299321"/>
    <lineage>
        <taxon>Eukaryota</taxon>
        <taxon>Metazoa</taxon>
        <taxon>Chordata</taxon>
        <taxon>Craniata</taxon>
        <taxon>Vertebrata</taxon>
        <taxon>Euteleostomi</taxon>
        <taxon>Actinopterygii</taxon>
        <taxon>Neopterygii</taxon>
        <taxon>Teleostei</taxon>
        <taxon>Clupei</taxon>
        <taxon>Clupeiformes</taxon>
        <taxon>Denticipitoidei</taxon>
        <taxon>Denticipitidae</taxon>
        <taxon>Denticeps</taxon>
    </lineage>
</organism>
<feature type="compositionally biased region" description="Basic and acidic residues" evidence="1">
    <location>
        <begin position="1513"/>
        <end position="1526"/>
    </location>
</feature>
<evidence type="ECO:0000313" key="2">
    <source>
        <dbReference type="Ensembl" id="ENSDCDP00010002382.1"/>
    </source>
</evidence>
<dbReference type="RefSeq" id="XP_028839972.1">
    <property type="nucleotide sequence ID" value="XM_028984139.1"/>
</dbReference>
<feature type="region of interest" description="Disordered" evidence="1">
    <location>
        <begin position="1396"/>
        <end position="1581"/>
    </location>
</feature>